<dbReference type="RefSeq" id="WP_337108695.1">
    <property type="nucleotide sequence ID" value="NZ_JAPYKS010000025.1"/>
</dbReference>
<reference evidence="1 2" key="1">
    <citation type="submission" date="2022-12" db="EMBL/GenBank/DDBJ databases">
        <authorList>
            <person name="Muema E."/>
        </authorList>
    </citation>
    <scope>NUCLEOTIDE SEQUENCE [LARGE SCALE GENOMIC DNA]</scope>
    <source>
        <strain evidence="2">1326</strain>
    </source>
</reference>
<proteinExistence type="predicted"/>
<dbReference type="EMBL" id="JAPYKS010000025">
    <property type="protein sequence ID" value="MEI9412282.1"/>
    <property type="molecule type" value="Genomic_DNA"/>
</dbReference>
<protein>
    <submittedName>
        <fullName evidence="1">Uncharacterized protein</fullName>
    </submittedName>
</protein>
<comment type="caution">
    <text evidence="1">The sequence shown here is derived from an EMBL/GenBank/DDBJ whole genome shotgun (WGS) entry which is preliminary data.</text>
</comment>
<sequence>MIVEISAPTEGIAELEIFERLEGLIDAPKGETVNDARAMLHQFESAMTADAIHQFLLDLMTLVFVAESADHNFLASVRKLAKIRLAVLKMVCGVSV</sequence>
<dbReference type="Proteomes" id="UP001387293">
    <property type="component" value="Unassembled WGS sequence"/>
</dbReference>
<name>A0ABU8L3Q7_9HYPH</name>
<evidence type="ECO:0000313" key="2">
    <source>
        <dbReference type="Proteomes" id="UP001387293"/>
    </source>
</evidence>
<accession>A0ABU8L3Q7</accession>
<keyword evidence="2" id="KW-1185">Reference proteome</keyword>
<evidence type="ECO:0000313" key="1">
    <source>
        <dbReference type="EMBL" id="MEI9412282.1"/>
    </source>
</evidence>
<gene>
    <name evidence="1" type="ORF">O7A60_26530</name>
</gene>
<organism evidence="1 2">
    <name type="scientific">Mesorhizobium salmacidum</name>
    <dbReference type="NCBI Taxonomy" id="3015171"/>
    <lineage>
        <taxon>Bacteria</taxon>
        <taxon>Pseudomonadati</taxon>
        <taxon>Pseudomonadota</taxon>
        <taxon>Alphaproteobacteria</taxon>
        <taxon>Hyphomicrobiales</taxon>
        <taxon>Phyllobacteriaceae</taxon>
        <taxon>Mesorhizobium</taxon>
    </lineage>
</organism>